<keyword evidence="2" id="KW-1185">Reference proteome</keyword>
<dbReference type="Proteomes" id="UP000664032">
    <property type="component" value="Unassembled WGS sequence"/>
</dbReference>
<evidence type="ECO:0000313" key="2">
    <source>
        <dbReference type="Proteomes" id="UP000664032"/>
    </source>
</evidence>
<name>A0ACB8GLU5_PSICU</name>
<evidence type="ECO:0000313" key="1">
    <source>
        <dbReference type="EMBL" id="KAH9476367.1"/>
    </source>
</evidence>
<accession>A0ACB8GLU5</accession>
<sequence>MNPDNLPPDPTISPIGLCPGRSNRPCGRPMPPIAIYKATGSPSKRHLKGSLCQTGYPRTLRPYISISNTANHSSSQPNQTQQRRAQSNSTGVIPIPISDKLLCTVSTCFTKSGTRTQGSRTCIENKCKTCCTKACKDAISKQAFRKACHAHRQPENVPYAPDISTPASPERISQVHSPPLPPLSTQSVTQNISISPPPSPFNISASQVSPNQSPNQDMVISTPPATQFGLGQVIPRGLAQPVGGTWAQKRTGLLSHTRNLKSLKVKQHEMDEQRKRTYSAELMKNLELQPTTKLDYWKGEWVTLTMESVLTVEKGQRLILKIRPSLRETLEHCPGIEDELKLQPKTSQALLAQQHTTLVSPIRQSAIQEASSLTITHSTSRNRKKRPHGYRTPNSSDSDLPPPPKVLKKSHNLPPPPKVLKKSHNSTKQWPFDFKVYQIHNGFLQMQETLSKSQTSRSNPYMKSSKKSALSIRPRSRISVKDAFYAAFPDASFHKSTFYEHKSYWKTYDKDIVGYFVDMGNSKQATYRSLQAALKNPQDIPDTFSESSSSDSLDDSSSSENISPSARVSPLSHISLPHIAQSNVNGGLLTKEKISSLRHQIQGDKELLCYVLMDPEESMFFCNSRKTFEASCSQTPDKSKNQLLLDCIAYYGPEIQALIISELREMFPEDSEDIDMSILQPLTYDSVIEEVLFPETVTLLIQEDLRISMLEVMQLLQDKHAITKDAAISTPTIKEEKSDSITLTGSAKGKERAVISGDIIDLTVDSPGQKPIKQDVSAHPGIAFGTWEIIDLTLEPDSL</sequence>
<protein>
    <submittedName>
        <fullName evidence="1">Uncharacterized protein</fullName>
    </submittedName>
</protein>
<comment type="caution">
    <text evidence="1">The sequence shown here is derived from an EMBL/GenBank/DDBJ whole genome shotgun (WGS) entry which is preliminary data.</text>
</comment>
<reference evidence="1" key="1">
    <citation type="submission" date="2021-10" db="EMBL/GenBank/DDBJ databases">
        <title>Psilocybe cubensis genome.</title>
        <authorList>
            <person name="Mckernan K.J."/>
            <person name="Crawford S."/>
            <person name="Trippe A."/>
            <person name="Kane L.T."/>
            <person name="Mclaughlin S."/>
        </authorList>
    </citation>
    <scope>NUCLEOTIDE SEQUENCE</scope>
    <source>
        <strain evidence="1">MGC-MH-2018</strain>
    </source>
</reference>
<gene>
    <name evidence="1" type="ORF">JR316_0011942</name>
</gene>
<dbReference type="EMBL" id="JAFIQS020000011">
    <property type="protein sequence ID" value="KAH9476367.1"/>
    <property type="molecule type" value="Genomic_DNA"/>
</dbReference>
<organism evidence="1 2">
    <name type="scientific">Psilocybe cubensis</name>
    <name type="common">Psychedelic mushroom</name>
    <name type="synonym">Stropharia cubensis</name>
    <dbReference type="NCBI Taxonomy" id="181762"/>
    <lineage>
        <taxon>Eukaryota</taxon>
        <taxon>Fungi</taxon>
        <taxon>Dikarya</taxon>
        <taxon>Basidiomycota</taxon>
        <taxon>Agaricomycotina</taxon>
        <taxon>Agaricomycetes</taxon>
        <taxon>Agaricomycetidae</taxon>
        <taxon>Agaricales</taxon>
        <taxon>Agaricineae</taxon>
        <taxon>Strophariaceae</taxon>
        <taxon>Psilocybe</taxon>
    </lineage>
</organism>
<proteinExistence type="predicted"/>